<dbReference type="PANTHER" id="PTHR11048">
    <property type="entry name" value="PRENYLTRANSFERASES"/>
    <property type="match status" value="1"/>
</dbReference>
<dbReference type="Proteomes" id="UP000034504">
    <property type="component" value="Unassembled WGS sequence"/>
</dbReference>
<feature type="transmembrane region" description="Helical" evidence="5">
    <location>
        <begin position="133"/>
        <end position="154"/>
    </location>
</feature>
<dbReference type="GO" id="GO:0005886">
    <property type="term" value="C:plasma membrane"/>
    <property type="evidence" value="ECO:0007669"/>
    <property type="project" value="TreeGrafter"/>
</dbReference>
<dbReference type="CDD" id="cd13963">
    <property type="entry name" value="PT_UbiA_2"/>
    <property type="match status" value="1"/>
</dbReference>
<dbReference type="PANTHER" id="PTHR11048:SF5">
    <property type="entry name" value="DECAPRENYL-PHOSPHATE PHOSPHORIBOSYLTRANSFERASE"/>
    <property type="match status" value="1"/>
</dbReference>
<dbReference type="EMBL" id="LCJU01000051">
    <property type="protein sequence ID" value="KKT82964.1"/>
    <property type="molecule type" value="Genomic_DNA"/>
</dbReference>
<feature type="transmembrane region" description="Helical" evidence="5">
    <location>
        <begin position="293"/>
        <end position="311"/>
    </location>
</feature>
<keyword evidence="3 5" id="KW-1133">Transmembrane helix</keyword>
<evidence type="ECO:0000256" key="3">
    <source>
        <dbReference type="ARBA" id="ARBA00022989"/>
    </source>
</evidence>
<feature type="transmembrane region" description="Helical" evidence="5">
    <location>
        <begin position="214"/>
        <end position="235"/>
    </location>
</feature>
<feature type="transmembrane region" description="Helical" evidence="5">
    <location>
        <begin position="41"/>
        <end position="63"/>
    </location>
</feature>
<evidence type="ECO:0000256" key="5">
    <source>
        <dbReference type="SAM" id="Phobius"/>
    </source>
</evidence>
<proteinExistence type="predicted"/>
<protein>
    <submittedName>
        <fullName evidence="6">Phosphoribose diphosphate:decaprenyl-phosphate phosphoribosyltransferase</fullName>
    </submittedName>
</protein>
<evidence type="ECO:0000256" key="4">
    <source>
        <dbReference type="ARBA" id="ARBA00023136"/>
    </source>
</evidence>
<dbReference type="InterPro" id="IPR000537">
    <property type="entry name" value="UbiA_prenyltransferase"/>
</dbReference>
<dbReference type="NCBIfam" id="NF008978">
    <property type="entry name" value="PRK12324.1-4"/>
    <property type="match status" value="1"/>
</dbReference>
<comment type="caution">
    <text evidence="6">The sequence shown here is derived from an EMBL/GenBank/DDBJ whole genome shotgun (WGS) entry which is preliminary data.</text>
</comment>
<dbReference type="Pfam" id="PF01040">
    <property type="entry name" value="UbiA"/>
    <property type="match status" value="1"/>
</dbReference>
<reference evidence="6 7" key="1">
    <citation type="journal article" date="2015" name="Nature">
        <title>rRNA introns, odd ribosomes, and small enigmatic genomes across a large radiation of phyla.</title>
        <authorList>
            <person name="Brown C.T."/>
            <person name="Hug L.A."/>
            <person name="Thomas B.C."/>
            <person name="Sharon I."/>
            <person name="Castelle C.J."/>
            <person name="Singh A."/>
            <person name="Wilkins M.J."/>
            <person name="Williams K.H."/>
            <person name="Banfield J.F."/>
        </authorList>
    </citation>
    <scope>NUCLEOTIDE SEQUENCE [LARGE SCALE GENOMIC DNA]</scope>
</reference>
<evidence type="ECO:0000313" key="6">
    <source>
        <dbReference type="EMBL" id="KKT82964.1"/>
    </source>
</evidence>
<dbReference type="GO" id="GO:0009247">
    <property type="term" value="P:glycolipid biosynthetic process"/>
    <property type="evidence" value="ECO:0007669"/>
    <property type="project" value="TreeGrafter"/>
</dbReference>
<comment type="subcellular location">
    <subcellularLocation>
        <location evidence="1">Membrane</location>
        <topology evidence="1">Multi-pass membrane protein</topology>
    </subcellularLocation>
</comment>
<keyword evidence="6" id="KW-0328">Glycosyltransferase</keyword>
<organism evidence="6 7">
    <name type="scientific">candidate division WWE3 bacterium GW2011_GWC2_44_9</name>
    <dbReference type="NCBI Taxonomy" id="1619125"/>
    <lineage>
        <taxon>Bacteria</taxon>
        <taxon>Katanobacteria</taxon>
    </lineage>
</organism>
<gene>
    <name evidence="6" type="ORF">UW82_C0051G0008</name>
</gene>
<dbReference type="Gene3D" id="1.10.357.140">
    <property type="entry name" value="UbiA prenyltransferase"/>
    <property type="match status" value="1"/>
</dbReference>
<dbReference type="GO" id="GO:0016765">
    <property type="term" value="F:transferase activity, transferring alkyl or aryl (other than methyl) groups"/>
    <property type="evidence" value="ECO:0007669"/>
    <property type="project" value="InterPro"/>
</dbReference>
<evidence type="ECO:0000256" key="1">
    <source>
        <dbReference type="ARBA" id="ARBA00004141"/>
    </source>
</evidence>
<dbReference type="GO" id="GO:0016757">
    <property type="term" value="F:glycosyltransferase activity"/>
    <property type="evidence" value="ECO:0007669"/>
    <property type="project" value="UniProtKB-KW"/>
</dbReference>
<evidence type="ECO:0000256" key="2">
    <source>
        <dbReference type="ARBA" id="ARBA00022692"/>
    </source>
</evidence>
<dbReference type="AlphaFoldDB" id="A0A0G1NFJ3"/>
<name>A0A0G1NFJ3_UNCKA</name>
<sequence length="319" mass="35691">MVNLVYQLIRTARPRQWSKNLTVFAPAFFAGLLFEPKNFTLAVWAFVTFCMLSSATYFMNDIVDEEKDKKHPIKKNRPIPSGKLSKGLAAVVAVALAGSGLITGYNAIGTYFTVMCIVYLLMQICYSFYFRHVIILDSLIVATGFIIRVLAGGIASYSSISSWLLLTTIGLSLLLAFGKRRSEKTILAEFQGKETLAETRATLRHYPDSLLDSMISISSSFCLVTYALFTFQAPAQEVKGNFISLLPSIFSTPKWMMVTIPMVIYGVARYLYVIYEKKDAESPERVLLSDKPIMLTIAVWLTSAFFIIYLMQGGLPTFL</sequence>
<feature type="transmembrane region" description="Helical" evidence="5">
    <location>
        <begin position="160"/>
        <end position="177"/>
    </location>
</feature>
<keyword evidence="4 5" id="KW-0472">Membrane</keyword>
<feature type="transmembrane region" description="Helical" evidence="5">
    <location>
        <begin position="84"/>
        <end position="102"/>
    </location>
</feature>
<evidence type="ECO:0000313" key="7">
    <source>
        <dbReference type="Proteomes" id="UP000034504"/>
    </source>
</evidence>
<keyword evidence="6" id="KW-0808">Transferase</keyword>
<feature type="transmembrane region" description="Helical" evidence="5">
    <location>
        <begin position="255"/>
        <end position="272"/>
    </location>
</feature>
<dbReference type="InterPro" id="IPR039653">
    <property type="entry name" value="Prenyltransferase"/>
</dbReference>
<feature type="transmembrane region" description="Helical" evidence="5">
    <location>
        <begin position="108"/>
        <end position="126"/>
    </location>
</feature>
<keyword evidence="2 5" id="KW-0812">Transmembrane</keyword>
<dbReference type="InterPro" id="IPR044878">
    <property type="entry name" value="UbiA_sf"/>
</dbReference>
<accession>A0A0G1NFJ3</accession>